<proteinExistence type="inferred from homology"/>
<evidence type="ECO:0000256" key="1">
    <source>
        <dbReference type="ARBA" id="ARBA00005432"/>
    </source>
</evidence>
<accession>A0A0C1C3G2</accession>
<dbReference type="GO" id="GO:1904423">
    <property type="term" value="C:dehydrodolichyl diphosphate synthase complex"/>
    <property type="evidence" value="ECO:0007669"/>
    <property type="project" value="TreeGrafter"/>
</dbReference>
<dbReference type="GO" id="GO:0016094">
    <property type="term" value="P:polyprenol biosynthetic process"/>
    <property type="evidence" value="ECO:0007669"/>
    <property type="project" value="TreeGrafter"/>
</dbReference>
<keyword evidence="5" id="KW-1185">Reference proteome</keyword>
<dbReference type="GO" id="GO:0005811">
    <property type="term" value="C:lipid droplet"/>
    <property type="evidence" value="ECO:0007669"/>
    <property type="project" value="TreeGrafter"/>
</dbReference>
<dbReference type="HAMAP" id="MF_01139">
    <property type="entry name" value="ISPT"/>
    <property type="match status" value="1"/>
</dbReference>
<dbReference type="EMBL" id="JOMC01000088">
    <property type="protein sequence ID" value="KIA75570.1"/>
    <property type="molecule type" value="Genomic_DNA"/>
</dbReference>
<dbReference type="InterPro" id="IPR036424">
    <property type="entry name" value="UPP_synth-like_sf"/>
</dbReference>
<evidence type="ECO:0000313" key="5">
    <source>
        <dbReference type="Proteomes" id="UP000053475"/>
    </source>
</evidence>
<reference evidence="4 5" key="1">
    <citation type="submission" date="2014-11" db="EMBL/GenBank/DDBJ databases">
        <title>Genomics derived discovery of secondary metabolites biosynthetic gene clusters in Aspergillus ustus.</title>
        <authorList>
            <person name="Pi B."/>
            <person name="Dai F."/>
            <person name="Song X."/>
            <person name="Zhu C."/>
            <person name="Li H."/>
            <person name="Yu D."/>
        </authorList>
    </citation>
    <scope>NUCLEOTIDE SEQUENCE [LARGE SCALE GENOMIC DNA]</scope>
    <source>
        <strain evidence="4 5">3.3904</strain>
    </source>
</reference>
<dbReference type="CDD" id="cd00475">
    <property type="entry name" value="Cis_IPPS"/>
    <property type="match status" value="1"/>
</dbReference>
<dbReference type="NCBIfam" id="TIGR00055">
    <property type="entry name" value="uppS"/>
    <property type="match status" value="1"/>
</dbReference>
<keyword evidence="3" id="KW-1133">Transmembrane helix</keyword>
<organism evidence="4 5">
    <name type="scientific">Aspergillus ustus</name>
    <dbReference type="NCBI Taxonomy" id="40382"/>
    <lineage>
        <taxon>Eukaryota</taxon>
        <taxon>Fungi</taxon>
        <taxon>Dikarya</taxon>
        <taxon>Ascomycota</taxon>
        <taxon>Pezizomycotina</taxon>
        <taxon>Eurotiomycetes</taxon>
        <taxon>Eurotiomycetidae</taxon>
        <taxon>Eurotiales</taxon>
        <taxon>Aspergillaceae</taxon>
        <taxon>Aspergillus</taxon>
        <taxon>Aspergillus subgen. Nidulantes</taxon>
    </lineage>
</organism>
<keyword evidence="3" id="KW-0472">Membrane</keyword>
<keyword evidence="2 3" id="KW-0808">Transferase</keyword>
<comment type="similarity">
    <text evidence="1 3">Belongs to the UPP synthase family.</text>
</comment>
<dbReference type="SUPFAM" id="SSF64005">
    <property type="entry name" value="Undecaprenyl diphosphate synthase"/>
    <property type="match status" value="1"/>
</dbReference>
<evidence type="ECO:0000256" key="3">
    <source>
        <dbReference type="RuleBase" id="RU363018"/>
    </source>
</evidence>
<dbReference type="GO" id="GO:0045547">
    <property type="term" value="F:ditrans,polycis-polyprenyl diphosphate synthase [(2E,6E)-farnesyl diphosphate specific] activity"/>
    <property type="evidence" value="ECO:0007669"/>
    <property type="project" value="TreeGrafter"/>
</dbReference>
<dbReference type="PANTHER" id="PTHR10291">
    <property type="entry name" value="DEHYDRODOLICHYL DIPHOSPHATE SYNTHASE FAMILY MEMBER"/>
    <property type="match status" value="1"/>
</dbReference>
<dbReference type="InterPro" id="IPR001441">
    <property type="entry name" value="UPP_synth-like"/>
</dbReference>
<evidence type="ECO:0000256" key="2">
    <source>
        <dbReference type="ARBA" id="ARBA00022679"/>
    </source>
</evidence>
<dbReference type="Pfam" id="PF01255">
    <property type="entry name" value="Prenyltransf"/>
    <property type="match status" value="1"/>
</dbReference>
<name>A0A0C1C3G2_ASPUT</name>
<dbReference type="AlphaFoldDB" id="A0A0C1C3G2"/>
<keyword evidence="3" id="KW-0812">Transmembrane</keyword>
<sequence>MDLRSYLNATSSLSWNERLLLDIIQHGPVPRHVAIILDGNRRWARERQLPIIEGHRAGVESLLKVLEGGYRCGIRVMTIYVFSIENFKRPKDQVDDLMMLLKGLISAFRLPNSLAQRRGVQVRVVGRIDLLQGKIRSSISHTMKATKNNRSGVLNVCLAYTSRDEITTSIRKTVTQGIPPHLITQQTLTDNMLVEGPPLDILIRTSRTYRLSDFMLWQCHQNTMIEIVDINWPDFGIWKLFLTMLKWQRERAQEDKVGQDAFSSKRRISGVRNGMFVIIFSAAYAVCALCWVLGDVLLYWFAVQESAKQPGADSSG</sequence>
<evidence type="ECO:0000313" key="4">
    <source>
        <dbReference type="EMBL" id="KIA75570.1"/>
    </source>
</evidence>
<gene>
    <name evidence="4" type="ORF">HK57_00673</name>
</gene>
<feature type="transmembrane region" description="Helical" evidence="3">
    <location>
        <begin position="275"/>
        <end position="301"/>
    </location>
</feature>
<dbReference type="GO" id="GO:0016020">
    <property type="term" value="C:membrane"/>
    <property type="evidence" value="ECO:0007669"/>
    <property type="project" value="TreeGrafter"/>
</dbReference>
<protein>
    <recommendedName>
        <fullName evidence="3">Alkyl transferase</fullName>
        <ecNumber evidence="3">2.5.1.-</ecNumber>
    </recommendedName>
</protein>
<comment type="caution">
    <text evidence="4">The sequence shown here is derived from an EMBL/GenBank/DDBJ whole genome shotgun (WGS) entry which is preliminary data.</text>
</comment>
<dbReference type="EC" id="2.5.1.-" evidence="3"/>
<dbReference type="GO" id="GO:0005783">
    <property type="term" value="C:endoplasmic reticulum"/>
    <property type="evidence" value="ECO:0007669"/>
    <property type="project" value="TreeGrafter"/>
</dbReference>
<dbReference type="Gene3D" id="3.40.1180.10">
    <property type="entry name" value="Decaprenyl diphosphate synthase-like"/>
    <property type="match status" value="1"/>
</dbReference>
<dbReference type="PANTHER" id="PTHR10291:SF43">
    <property type="entry name" value="DEHYDRODOLICHYL DIPHOSPHATE SYNTHASE COMPLEX SUBUNIT DHDDS"/>
    <property type="match status" value="1"/>
</dbReference>
<dbReference type="Proteomes" id="UP000053475">
    <property type="component" value="Unassembled WGS sequence"/>
</dbReference>